<evidence type="ECO:0000313" key="5">
    <source>
        <dbReference type="Proteomes" id="UP000644548"/>
    </source>
</evidence>
<dbReference type="InterPro" id="IPR051172">
    <property type="entry name" value="Chlamydia_OmcB"/>
</dbReference>
<dbReference type="InterPro" id="IPR001434">
    <property type="entry name" value="OmcB-like_DUF11"/>
</dbReference>
<comment type="caution">
    <text evidence="4">The sequence shown here is derived from an EMBL/GenBank/DDBJ whole genome shotgun (WGS) entry which is preliminary data.</text>
</comment>
<evidence type="ECO:0000256" key="1">
    <source>
        <dbReference type="SAM" id="MobiDB-lite"/>
    </source>
</evidence>
<dbReference type="InterPro" id="IPR013783">
    <property type="entry name" value="Ig-like_fold"/>
</dbReference>
<dbReference type="Gene3D" id="2.60.40.740">
    <property type="match status" value="1"/>
</dbReference>
<evidence type="ECO:0000256" key="2">
    <source>
        <dbReference type="SAM" id="SignalP"/>
    </source>
</evidence>
<dbReference type="InterPro" id="IPR047589">
    <property type="entry name" value="DUF11_rpt"/>
</dbReference>
<feature type="domain" description="DUF11" evidence="3">
    <location>
        <begin position="168"/>
        <end position="272"/>
    </location>
</feature>
<evidence type="ECO:0000259" key="3">
    <source>
        <dbReference type="Pfam" id="PF01345"/>
    </source>
</evidence>
<name>A0ABQ2SA56_9DEIO</name>
<sequence length="594" mass="62216">MKRLLPLTALSTLLIAAGTPAGQVIENTATYEDADGRLDSNTVRVTVQPVCAAELTPDRASRAVRPGDTTTVPYTLRNTGNATRAFPLQAQVSGAGVQVTVTPDLNGNGQPDDAPASTVTLEPDQAVTVLVTSAVATSGTHTVTLISGCDSDLRATLTLGAQHQPPLITKTVVGAATIEEGQPVTYTIRVTNPENVTMPDVTVEDVLSSALTFTSVSPDEGVTTTPTGDGRTRVAWRTDLAPRETRTYTLTARVKSGTDDDTEVSNTASATNEGGTATSTPPAVIRVFTSRIVIQKTVSPLVVDPGGRISYALVVTNPSTTAITSTVVTDTPDPQLTVYPDTVNVNGKAIPATLDGGQLRIPVGTMRSGESVTITYDARVPVEPIDQPIRNRALASALGRQGTVVANITSNLVAASVTVRRKLGFSGQDLIGRVYVDRNGNGRFDAPDQPVPGARILMAGGREALTDSNGLYAFANVTPGLQALRLDPRSVPFTPADQRALNRLWNAGTAVTDVVALTSQDFPLRPNQLAVQGADTWTGGHATVTFTATGYAARALHDPTCIRLGDQVLRLTRDARTGPLPAGPRPTPEEVTCP</sequence>
<gene>
    <name evidence="4" type="ORF">GCM10008960_40230</name>
</gene>
<feature type="chain" id="PRO_5045435556" description="DUF11 domain-containing protein" evidence="2">
    <location>
        <begin position="22"/>
        <end position="594"/>
    </location>
</feature>
<feature type="compositionally biased region" description="Polar residues" evidence="1">
    <location>
        <begin position="264"/>
        <end position="278"/>
    </location>
</feature>
<dbReference type="PANTHER" id="PTHR34819">
    <property type="entry name" value="LARGE CYSTEINE-RICH PERIPLASMIC PROTEIN OMCB"/>
    <property type="match status" value="1"/>
</dbReference>
<dbReference type="NCBIfam" id="TIGR04226">
    <property type="entry name" value="RrgB_K2N_iso_D2"/>
    <property type="match status" value="1"/>
</dbReference>
<dbReference type="NCBIfam" id="TIGR01451">
    <property type="entry name" value="B_ant_repeat"/>
    <property type="match status" value="2"/>
</dbReference>
<dbReference type="EMBL" id="BMQN01000027">
    <property type="protein sequence ID" value="GGS09995.1"/>
    <property type="molecule type" value="Genomic_DNA"/>
</dbReference>
<dbReference type="SUPFAM" id="SSF117074">
    <property type="entry name" value="Hypothetical protein PA1324"/>
    <property type="match status" value="1"/>
</dbReference>
<dbReference type="RefSeq" id="WP_189074905.1">
    <property type="nucleotide sequence ID" value="NZ_BMQN01000027.1"/>
</dbReference>
<keyword evidence="2" id="KW-0732">Signal</keyword>
<dbReference type="Pfam" id="PF01345">
    <property type="entry name" value="DUF11"/>
    <property type="match status" value="2"/>
</dbReference>
<feature type="domain" description="DUF11" evidence="3">
    <location>
        <begin position="292"/>
        <end position="397"/>
    </location>
</feature>
<evidence type="ECO:0000313" key="4">
    <source>
        <dbReference type="EMBL" id="GGS09995.1"/>
    </source>
</evidence>
<feature type="region of interest" description="Disordered" evidence="1">
    <location>
        <begin position="256"/>
        <end position="278"/>
    </location>
</feature>
<feature type="signal peptide" evidence="2">
    <location>
        <begin position="1"/>
        <end position="21"/>
    </location>
</feature>
<feature type="region of interest" description="Disordered" evidence="1">
    <location>
        <begin position="575"/>
        <end position="594"/>
    </location>
</feature>
<reference evidence="5" key="1">
    <citation type="journal article" date="2019" name="Int. J. Syst. Evol. Microbiol.">
        <title>The Global Catalogue of Microorganisms (GCM) 10K type strain sequencing project: providing services to taxonomists for standard genome sequencing and annotation.</title>
        <authorList>
            <consortium name="The Broad Institute Genomics Platform"/>
            <consortium name="The Broad Institute Genome Sequencing Center for Infectious Disease"/>
            <person name="Wu L."/>
            <person name="Ma J."/>
        </authorList>
    </citation>
    <scope>NUCLEOTIDE SEQUENCE [LARGE SCALE GENOMIC DNA]</scope>
    <source>
        <strain evidence="5">JCM 31405</strain>
    </source>
</reference>
<organism evidence="4 5">
    <name type="scientific">Deinococcus sedimenti</name>
    <dbReference type="NCBI Taxonomy" id="1867090"/>
    <lineage>
        <taxon>Bacteria</taxon>
        <taxon>Thermotogati</taxon>
        <taxon>Deinococcota</taxon>
        <taxon>Deinococci</taxon>
        <taxon>Deinococcales</taxon>
        <taxon>Deinococcaceae</taxon>
        <taxon>Deinococcus</taxon>
    </lineage>
</organism>
<dbReference type="Gene3D" id="2.60.40.10">
    <property type="entry name" value="Immunoglobulins"/>
    <property type="match status" value="1"/>
</dbReference>
<proteinExistence type="predicted"/>
<dbReference type="PANTHER" id="PTHR34819:SF3">
    <property type="entry name" value="CELL SURFACE PROTEIN"/>
    <property type="match status" value="1"/>
</dbReference>
<dbReference type="Proteomes" id="UP000644548">
    <property type="component" value="Unassembled WGS sequence"/>
</dbReference>
<dbReference type="InterPro" id="IPR026466">
    <property type="entry name" value="Fim_isopep_form_D2_dom"/>
</dbReference>
<keyword evidence="5" id="KW-1185">Reference proteome</keyword>
<accession>A0ABQ2SA56</accession>
<protein>
    <recommendedName>
        <fullName evidence="3">DUF11 domain-containing protein</fullName>
    </recommendedName>
</protein>